<dbReference type="GO" id="GO:0005509">
    <property type="term" value="F:calcium ion binding"/>
    <property type="evidence" value="ECO:0007669"/>
    <property type="project" value="InterPro"/>
</dbReference>
<gene>
    <name evidence="5" type="ORF">PCAR00345_LOCUS3054</name>
</gene>
<dbReference type="InterPro" id="IPR018247">
    <property type="entry name" value="EF_Hand_1_Ca_BS"/>
</dbReference>
<feature type="compositionally biased region" description="Basic residues" evidence="3">
    <location>
        <begin position="1"/>
        <end position="14"/>
    </location>
</feature>
<evidence type="ECO:0000256" key="1">
    <source>
        <dbReference type="ARBA" id="ARBA00022737"/>
    </source>
</evidence>
<dbReference type="Pfam" id="PF13499">
    <property type="entry name" value="EF-hand_7"/>
    <property type="match status" value="2"/>
</dbReference>
<sequence>MGFARKGGHGKINRKMASNNVKTDNRKRTAKVGIELPLAAELSETSTAEKARSDELSEASGAEKPRSARPGRIPSPLRKSLGSIRRASLTSNRSDGSWVSSLPTCMQGVCKLLRRWYHNVLDAVKPPGSSGAQRRNMRVSFIRRGSNSVFVLAKVPPQQIQRMREVFAVFDVDGSGSISKKDFHKVLMVLGSNPRDAEVEVMLRQIDLNKDGQIDFTEFAEAWWQREQIHLEEGFEEELKVAFSVFEQDEDGRVSVDELRKKLTSIGEKLSEEEVDALLEEVDLDGNGLISFEEFREFPCWRR</sequence>
<dbReference type="SMART" id="SM00054">
    <property type="entry name" value="EFh"/>
    <property type="match status" value="4"/>
</dbReference>
<dbReference type="SUPFAM" id="SSF47473">
    <property type="entry name" value="EF-hand"/>
    <property type="match status" value="1"/>
</dbReference>
<feature type="domain" description="EF-hand" evidence="4">
    <location>
        <begin position="270"/>
        <end position="303"/>
    </location>
</feature>
<protein>
    <recommendedName>
        <fullName evidence="4">EF-hand domain-containing protein</fullName>
    </recommendedName>
</protein>
<feature type="region of interest" description="Disordered" evidence="3">
    <location>
        <begin position="1"/>
        <end position="97"/>
    </location>
</feature>
<dbReference type="InterPro" id="IPR002048">
    <property type="entry name" value="EF_hand_dom"/>
</dbReference>
<evidence type="ECO:0000313" key="5">
    <source>
        <dbReference type="EMBL" id="CAE0750469.1"/>
    </source>
</evidence>
<feature type="compositionally biased region" description="Polar residues" evidence="3">
    <location>
        <begin position="88"/>
        <end position="97"/>
    </location>
</feature>
<evidence type="ECO:0000256" key="3">
    <source>
        <dbReference type="SAM" id="MobiDB-lite"/>
    </source>
</evidence>
<dbReference type="CDD" id="cd00051">
    <property type="entry name" value="EFh"/>
    <property type="match status" value="1"/>
</dbReference>
<keyword evidence="2" id="KW-0106">Calcium</keyword>
<dbReference type="InterPro" id="IPR050230">
    <property type="entry name" value="CALM/Myosin/TropC-like"/>
</dbReference>
<evidence type="ECO:0000256" key="2">
    <source>
        <dbReference type="ARBA" id="ARBA00022837"/>
    </source>
</evidence>
<proteinExistence type="predicted"/>
<feature type="domain" description="EF-hand" evidence="4">
    <location>
        <begin position="158"/>
        <end position="193"/>
    </location>
</feature>
<organism evidence="5">
    <name type="scientific">Chrysotila carterae</name>
    <name type="common">Marine alga</name>
    <name type="synonym">Syracosphaera carterae</name>
    <dbReference type="NCBI Taxonomy" id="13221"/>
    <lineage>
        <taxon>Eukaryota</taxon>
        <taxon>Haptista</taxon>
        <taxon>Haptophyta</taxon>
        <taxon>Prymnesiophyceae</taxon>
        <taxon>Isochrysidales</taxon>
        <taxon>Isochrysidaceae</taxon>
        <taxon>Chrysotila</taxon>
    </lineage>
</organism>
<feature type="compositionally biased region" description="Basic and acidic residues" evidence="3">
    <location>
        <begin position="47"/>
        <end position="66"/>
    </location>
</feature>
<dbReference type="FunFam" id="1.10.238.10:FF:000001">
    <property type="entry name" value="Calmodulin 1"/>
    <property type="match status" value="1"/>
</dbReference>
<reference evidence="5" key="1">
    <citation type="submission" date="2021-01" db="EMBL/GenBank/DDBJ databases">
        <authorList>
            <person name="Corre E."/>
            <person name="Pelletier E."/>
            <person name="Niang G."/>
            <person name="Scheremetjew M."/>
            <person name="Finn R."/>
            <person name="Kale V."/>
            <person name="Holt S."/>
            <person name="Cochrane G."/>
            <person name="Meng A."/>
            <person name="Brown T."/>
            <person name="Cohen L."/>
        </authorList>
    </citation>
    <scope>NUCLEOTIDE SEQUENCE</scope>
    <source>
        <strain evidence="5">CCMP645</strain>
    </source>
</reference>
<dbReference type="AlphaFoldDB" id="A0A7S4EST1"/>
<accession>A0A7S4EST1</accession>
<evidence type="ECO:0000259" key="4">
    <source>
        <dbReference type="PROSITE" id="PS50222"/>
    </source>
</evidence>
<dbReference type="PANTHER" id="PTHR23048">
    <property type="entry name" value="MYOSIN LIGHT CHAIN 1, 3"/>
    <property type="match status" value="1"/>
</dbReference>
<dbReference type="GO" id="GO:0016460">
    <property type="term" value="C:myosin II complex"/>
    <property type="evidence" value="ECO:0007669"/>
    <property type="project" value="TreeGrafter"/>
</dbReference>
<feature type="domain" description="EF-hand" evidence="4">
    <location>
        <begin position="234"/>
        <end position="269"/>
    </location>
</feature>
<name>A0A7S4EST1_CHRCT</name>
<dbReference type="PROSITE" id="PS00018">
    <property type="entry name" value="EF_HAND_1"/>
    <property type="match status" value="3"/>
</dbReference>
<keyword evidence="1" id="KW-0677">Repeat</keyword>
<dbReference type="PROSITE" id="PS50222">
    <property type="entry name" value="EF_HAND_2"/>
    <property type="match status" value="4"/>
</dbReference>
<dbReference type="InterPro" id="IPR011992">
    <property type="entry name" value="EF-hand-dom_pair"/>
</dbReference>
<dbReference type="PANTHER" id="PTHR23048:SF0">
    <property type="entry name" value="CALMODULIN LIKE 3"/>
    <property type="match status" value="1"/>
</dbReference>
<feature type="domain" description="EF-hand" evidence="4">
    <location>
        <begin position="194"/>
        <end position="229"/>
    </location>
</feature>
<dbReference type="EMBL" id="HBIZ01005350">
    <property type="protein sequence ID" value="CAE0750469.1"/>
    <property type="molecule type" value="Transcribed_RNA"/>
</dbReference>
<dbReference type="Gene3D" id="1.10.238.10">
    <property type="entry name" value="EF-hand"/>
    <property type="match status" value="2"/>
</dbReference>